<dbReference type="OrthoDB" id="4563535at2"/>
<sequence>MALATTRYPFLTRRLREWSLFRAITLRQPWRPDALLDSSDWLQLKTAEASNAAALEILADSGRTKRIRNTARINLKQQSRR</sequence>
<dbReference type="Proteomes" id="UP000315226">
    <property type="component" value="Unassembled WGS sequence"/>
</dbReference>
<dbReference type="EMBL" id="BJMN01000015">
    <property type="protein sequence ID" value="GEB57212.1"/>
    <property type="molecule type" value="Genomic_DNA"/>
</dbReference>
<name>A0A4Y3RHR0_9ACTN</name>
<organism evidence="1 2">
    <name type="scientific">Streptomyces gardneri</name>
    <dbReference type="NCBI Taxonomy" id="66892"/>
    <lineage>
        <taxon>Bacteria</taxon>
        <taxon>Bacillati</taxon>
        <taxon>Actinomycetota</taxon>
        <taxon>Actinomycetes</taxon>
        <taxon>Kitasatosporales</taxon>
        <taxon>Streptomycetaceae</taxon>
        <taxon>Streptomyces</taxon>
    </lineage>
</organism>
<evidence type="ECO:0000313" key="2">
    <source>
        <dbReference type="Proteomes" id="UP000315226"/>
    </source>
</evidence>
<dbReference type="RefSeq" id="WP_141296805.1">
    <property type="nucleotide sequence ID" value="NZ_BJMN01000015.1"/>
</dbReference>
<comment type="caution">
    <text evidence="1">The sequence shown here is derived from an EMBL/GenBank/DDBJ whole genome shotgun (WGS) entry which is preliminary data.</text>
</comment>
<reference evidence="1 2" key="1">
    <citation type="submission" date="2019-06" db="EMBL/GenBank/DDBJ databases">
        <title>Whole genome shotgun sequence of Streptomyces gardneri NBRC 12865.</title>
        <authorList>
            <person name="Hosoyama A."/>
            <person name="Uohara A."/>
            <person name="Ohji S."/>
            <person name="Ichikawa N."/>
        </authorList>
    </citation>
    <scope>NUCLEOTIDE SEQUENCE [LARGE SCALE GENOMIC DNA]</scope>
    <source>
        <strain evidence="1 2">NBRC 12865</strain>
    </source>
</reference>
<protein>
    <submittedName>
        <fullName evidence="1">Uncharacterized protein</fullName>
    </submittedName>
</protein>
<proteinExistence type="predicted"/>
<evidence type="ECO:0000313" key="1">
    <source>
        <dbReference type="EMBL" id="GEB57212.1"/>
    </source>
</evidence>
<gene>
    <name evidence="1" type="ORF">SGA01_28170</name>
</gene>
<dbReference type="AlphaFoldDB" id="A0A4Y3RHR0"/>
<keyword evidence="2" id="KW-1185">Reference proteome</keyword>
<accession>A0A4Y3RHR0</accession>